<feature type="compositionally biased region" description="Basic residues" evidence="1">
    <location>
        <begin position="1"/>
        <end position="14"/>
    </location>
</feature>
<feature type="non-terminal residue" evidence="2">
    <location>
        <position position="105"/>
    </location>
</feature>
<feature type="compositionally biased region" description="Basic residues" evidence="1">
    <location>
        <begin position="46"/>
        <end position="58"/>
    </location>
</feature>
<sequence>DRRHGRVHRGRRSGARGAAGGAGDHRPLQGLDTARRRQQNAGGPRARAHRHRGWRLRRGRGDRGRPRGGEHRPAAHAAHRPDRRPVLVEPRRVRRGVRRVPGARV</sequence>
<proteinExistence type="predicted"/>
<evidence type="ECO:0000256" key="1">
    <source>
        <dbReference type="SAM" id="MobiDB-lite"/>
    </source>
</evidence>
<reference evidence="2" key="1">
    <citation type="submission" date="2020-02" db="EMBL/GenBank/DDBJ databases">
        <authorList>
            <person name="Meier V. D."/>
        </authorList>
    </citation>
    <scope>NUCLEOTIDE SEQUENCE</scope>
    <source>
        <strain evidence="2">AVDCRST_MAG89</strain>
    </source>
</reference>
<protein>
    <submittedName>
        <fullName evidence="2">Xanthine and CO dehydrogenases maturation factor, XdhC/CoxF family</fullName>
    </submittedName>
</protein>
<feature type="region of interest" description="Disordered" evidence="1">
    <location>
        <begin position="1"/>
        <end position="86"/>
    </location>
</feature>
<name>A0A6J4M9I0_9BACT</name>
<accession>A0A6J4M9I0</accession>
<dbReference type="AlphaFoldDB" id="A0A6J4M9I0"/>
<evidence type="ECO:0000313" key="2">
    <source>
        <dbReference type="EMBL" id="CAA9349595.1"/>
    </source>
</evidence>
<feature type="non-terminal residue" evidence="2">
    <location>
        <position position="1"/>
    </location>
</feature>
<gene>
    <name evidence="2" type="ORF">AVDCRST_MAG89-3052</name>
</gene>
<dbReference type="EMBL" id="CADCTV010000636">
    <property type="protein sequence ID" value="CAA9349595.1"/>
    <property type="molecule type" value="Genomic_DNA"/>
</dbReference>
<feature type="compositionally biased region" description="Basic and acidic residues" evidence="1">
    <location>
        <begin position="59"/>
        <end position="86"/>
    </location>
</feature>
<organism evidence="2">
    <name type="scientific">uncultured Gemmatimonadota bacterium</name>
    <dbReference type="NCBI Taxonomy" id="203437"/>
    <lineage>
        <taxon>Bacteria</taxon>
        <taxon>Pseudomonadati</taxon>
        <taxon>Gemmatimonadota</taxon>
        <taxon>environmental samples</taxon>
    </lineage>
</organism>